<dbReference type="EMBL" id="JASCZI010215935">
    <property type="protein sequence ID" value="MED6202602.1"/>
    <property type="molecule type" value="Genomic_DNA"/>
</dbReference>
<name>A0ABU6XWI3_9FABA</name>
<evidence type="ECO:0000313" key="2">
    <source>
        <dbReference type="Proteomes" id="UP001341840"/>
    </source>
</evidence>
<sequence>MIWVPEWVVFIGGGAATMFAGSCSDLQQVHPKLRRTWCTLVKKHLSSPHVDKNF</sequence>
<protein>
    <submittedName>
        <fullName evidence="1">Uncharacterized protein</fullName>
    </submittedName>
</protein>
<reference evidence="1 2" key="1">
    <citation type="journal article" date="2023" name="Plants (Basel)">
        <title>Bridging the Gap: Combining Genomics and Transcriptomics Approaches to Understand Stylosanthes scabra, an Orphan Legume from the Brazilian Caatinga.</title>
        <authorList>
            <person name="Ferreira-Neto J.R.C."/>
            <person name="da Silva M.D."/>
            <person name="Binneck E."/>
            <person name="de Melo N.F."/>
            <person name="da Silva R.H."/>
            <person name="de Melo A.L.T.M."/>
            <person name="Pandolfi V."/>
            <person name="Bustamante F.O."/>
            <person name="Brasileiro-Vidal A.C."/>
            <person name="Benko-Iseppon A.M."/>
        </authorList>
    </citation>
    <scope>NUCLEOTIDE SEQUENCE [LARGE SCALE GENOMIC DNA]</scope>
    <source>
        <tissue evidence="1">Leaves</tissue>
    </source>
</reference>
<accession>A0ABU6XWI3</accession>
<organism evidence="1 2">
    <name type="scientific">Stylosanthes scabra</name>
    <dbReference type="NCBI Taxonomy" id="79078"/>
    <lineage>
        <taxon>Eukaryota</taxon>
        <taxon>Viridiplantae</taxon>
        <taxon>Streptophyta</taxon>
        <taxon>Embryophyta</taxon>
        <taxon>Tracheophyta</taxon>
        <taxon>Spermatophyta</taxon>
        <taxon>Magnoliopsida</taxon>
        <taxon>eudicotyledons</taxon>
        <taxon>Gunneridae</taxon>
        <taxon>Pentapetalae</taxon>
        <taxon>rosids</taxon>
        <taxon>fabids</taxon>
        <taxon>Fabales</taxon>
        <taxon>Fabaceae</taxon>
        <taxon>Papilionoideae</taxon>
        <taxon>50 kb inversion clade</taxon>
        <taxon>dalbergioids sensu lato</taxon>
        <taxon>Dalbergieae</taxon>
        <taxon>Pterocarpus clade</taxon>
        <taxon>Stylosanthes</taxon>
    </lineage>
</organism>
<proteinExistence type="predicted"/>
<keyword evidence="2" id="KW-1185">Reference proteome</keyword>
<feature type="non-terminal residue" evidence="1">
    <location>
        <position position="54"/>
    </location>
</feature>
<comment type="caution">
    <text evidence="1">The sequence shown here is derived from an EMBL/GenBank/DDBJ whole genome shotgun (WGS) entry which is preliminary data.</text>
</comment>
<gene>
    <name evidence="1" type="ORF">PIB30_107234</name>
</gene>
<dbReference type="Proteomes" id="UP001341840">
    <property type="component" value="Unassembled WGS sequence"/>
</dbReference>
<evidence type="ECO:0000313" key="1">
    <source>
        <dbReference type="EMBL" id="MED6202602.1"/>
    </source>
</evidence>